<keyword evidence="5" id="KW-0190">Covalent protein-DNA linkage</keyword>
<evidence type="ECO:0000256" key="4">
    <source>
        <dbReference type="ARBA" id="ARBA00022801"/>
    </source>
</evidence>
<dbReference type="GO" id="GO:0006508">
    <property type="term" value="P:proteolysis"/>
    <property type="evidence" value="ECO:0007669"/>
    <property type="project" value="UniProtKB-KW"/>
</dbReference>
<dbReference type="PANTHER" id="PTHR13604">
    <property type="entry name" value="DC12-RELATED"/>
    <property type="match status" value="1"/>
</dbReference>
<dbReference type="PANTHER" id="PTHR13604:SF0">
    <property type="entry name" value="ABASIC SITE PROCESSING PROTEIN HMCES"/>
    <property type="match status" value="1"/>
</dbReference>
<gene>
    <name evidence="9" type="ORF">SAMN04488053_10911</name>
</gene>
<accession>A0A1H0HRJ1</accession>
<name>A0A1H0HRJ1_9BACI</name>
<keyword evidence="7" id="KW-0456">Lyase</keyword>
<keyword evidence="2 8" id="KW-0645">Protease</keyword>
<evidence type="ECO:0000256" key="2">
    <source>
        <dbReference type="ARBA" id="ARBA00022670"/>
    </source>
</evidence>
<keyword evidence="4 8" id="KW-0378">Hydrolase</keyword>
<dbReference type="GO" id="GO:0106300">
    <property type="term" value="P:protein-DNA covalent cross-linking repair"/>
    <property type="evidence" value="ECO:0007669"/>
    <property type="project" value="InterPro"/>
</dbReference>
<dbReference type="GO" id="GO:0016829">
    <property type="term" value="F:lyase activity"/>
    <property type="evidence" value="ECO:0007669"/>
    <property type="project" value="UniProtKB-KW"/>
</dbReference>
<organism evidence="9 10">
    <name type="scientific">Alkalicoccus daliensis</name>
    <dbReference type="NCBI Taxonomy" id="745820"/>
    <lineage>
        <taxon>Bacteria</taxon>
        <taxon>Bacillati</taxon>
        <taxon>Bacillota</taxon>
        <taxon>Bacilli</taxon>
        <taxon>Bacillales</taxon>
        <taxon>Bacillaceae</taxon>
        <taxon>Alkalicoccus</taxon>
    </lineage>
</organism>
<dbReference type="Proteomes" id="UP000198778">
    <property type="component" value="Unassembled WGS sequence"/>
</dbReference>
<dbReference type="RefSeq" id="WP_342028394.1">
    <property type="nucleotide sequence ID" value="NZ_FNIL01000009.1"/>
</dbReference>
<evidence type="ECO:0000256" key="6">
    <source>
        <dbReference type="ARBA" id="ARBA00023125"/>
    </source>
</evidence>
<sequence>MDIICGRFTFITDIETLGLRYDLGNAEKIETAPRYNVAPTQSIVTIVHDGKHHKAGKLRWGLIPSFAKDTKMSAKMINARAETLDEKPSFKKLLSRRRCVIVADSFYEWKKIEGKKQPYRIQVKDQPIFAMAGLWDRWQSENGEEINSCTIITTEANDFMQDLHHRMPVILSKEAESIWLDRSVTEAEKLKPLLQPFAGEMTAYEVPVTVNSPQNDDPSVIEAV</sequence>
<protein>
    <recommendedName>
        <fullName evidence="8">Abasic site processing protein</fullName>
        <ecNumber evidence="8">3.4.-.-</ecNumber>
    </recommendedName>
</protein>
<evidence type="ECO:0000313" key="10">
    <source>
        <dbReference type="Proteomes" id="UP000198778"/>
    </source>
</evidence>
<evidence type="ECO:0000313" key="9">
    <source>
        <dbReference type="EMBL" id="SDO21825.1"/>
    </source>
</evidence>
<dbReference type="InterPro" id="IPR036590">
    <property type="entry name" value="SRAP-like"/>
</dbReference>
<evidence type="ECO:0000256" key="3">
    <source>
        <dbReference type="ARBA" id="ARBA00022763"/>
    </source>
</evidence>
<evidence type="ECO:0000256" key="7">
    <source>
        <dbReference type="ARBA" id="ARBA00023239"/>
    </source>
</evidence>
<keyword evidence="6" id="KW-0238">DNA-binding</keyword>
<evidence type="ECO:0000256" key="8">
    <source>
        <dbReference type="RuleBase" id="RU364100"/>
    </source>
</evidence>
<reference evidence="10" key="1">
    <citation type="submission" date="2016-10" db="EMBL/GenBank/DDBJ databases">
        <authorList>
            <person name="Varghese N."/>
            <person name="Submissions S."/>
        </authorList>
    </citation>
    <scope>NUCLEOTIDE SEQUENCE [LARGE SCALE GENOMIC DNA]</scope>
    <source>
        <strain evidence="10">CGMCC 1.10369</strain>
    </source>
</reference>
<evidence type="ECO:0000256" key="1">
    <source>
        <dbReference type="ARBA" id="ARBA00008136"/>
    </source>
</evidence>
<dbReference type="Pfam" id="PF02586">
    <property type="entry name" value="SRAP"/>
    <property type="match status" value="1"/>
</dbReference>
<comment type="similarity">
    <text evidence="1 8">Belongs to the SOS response-associated peptidase family.</text>
</comment>
<keyword evidence="10" id="KW-1185">Reference proteome</keyword>
<evidence type="ECO:0000256" key="5">
    <source>
        <dbReference type="ARBA" id="ARBA00023124"/>
    </source>
</evidence>
<dbReference type="SUPFAM" id="SSF143081">
    <property type="entry name" value="BB1717-like"/>
    <property type="match status" value="1"/>
</dbReference>
<dbReference type="STRING" id="745820.SAMN04488053_10911"/>
<proteinExistence type="inferred from homology"/>
<keyword evidence="3" id="KW-0227">DNA damage</keyword>
<dbReference type="GO" id="GO:0003697">
    <property type="term" value="F:single-stranded DNA binding"/>
    <property type="evidence" value="ECO:0007669"/>
    <property type="project" value="InterPro"/>
</dbReference>
<dbReference type="Gene3D" id="3.90.1680.10">
    <property type="entry name" value="SOS response associated peptidase-like"/>
    <property type="match status" value="1"/>
</dbReference>
<dbReference type="InterPro" id="IPR003738">
    <property type="entry name" value="SRAP"/>
</dbReference>
<dbReference type="EMBL" id="FNIL01000009">
    <property type="protein sequence ID" value="SDO21825.1"/>
    <property type="molecule type" value="Genomic_DNA"/>
</dbReference>
<dbReference type="AlphaFoldDB" id="A0A1H0HRJ1"/>
<dbReference type="GO" id="GO:0008233">
    <property type="term" value="F:peptidase activity"/>
    <property type="evidence" value="ECO:0007669"/>
    <property type="project" value="UniProtKB-KW"/>
</dbReference>
<dbReference type="EC" id="3.4.-.-" evidence="8"/>